<feature type="transmembrane region" description="Helical" evidence="8">
    <location>
        <begin position="202"/>
        <end position="225"/>
    </location>
</feature>
<feature type="transmembrane region" description="Helical" evidence="8">
    <location>
        <begin position="245"/>
        <end position="267"/>
    </location>
</feature>
<dbReference type="InterPro" id="IPR005829">
    <property type="entry name" value="Sugar_transporter_CS"/>
</dbReference>
<evidence type="ECO:0000259" key="9">
    <source>
        <dbReference type="PROSITE" id="PS50850"/>
    </source>
</evidence>
<comment type="subcellular location">
    <subcellularLocation>
        <location evidence="1">Cell membrane</location>
        <topology evidence="1">Multi-pass membrane protein</topology>
    </subcellularLocation>
</comment>
<dbReference type="AlphaFoldDB" id="A0A839QUX9"/>
<dbReference type="Gene3D" id="1.20.1250.20">
    <property type="entry name" value="MFS general substrate transporter like domains"/>
    <property type="match status" value="2"/>
</dbReference>
<keyword evidence="3" id="KW-1003">Cell membrane</keyword>
<dbReference type="InterPro" id="IPR036259">
    <property type="entry name" value="MFS_trans_sf"/>
</dbReference>
<keyword evidence="4 8" id="KW-0812">Transmembrane</keyword>
<evidence type="ECO:0000313" key="11">
    <source>
        <dbReference type="Proteomes" id="UP000568050"/>
    </source>
</evidence>
<dbReference type="Proteomes" id="UP000568050">
    <property type="component" value="Unassembled WGS sequence"/>
</dbReference>
<evidence type="ECO:0000256" key="1">
    <source>
        <dbReference type="ARBA" id="ARBA00004651"/>
    </source>
</evidence>
<evidence type="ECO:0000256" key="7">
    <source>
        <dbReference type="SAM" id="MobiDB-lite"/>
    </source>
</evidence>
<keyword evidence="5 8" id="KW-1133">Transmembrane helix</keyword>
<keyword evidence="6 8" id="KW-0472">Membrane</keyword>
<comment type="caution">
    <text evidence="10">The sequence shown here is derived from an EMBL/GenBank/DDBJ whole genome shotgun (WGS) entry which is preliminary data.</text>
</comment>
<protein>
    <submittedName>
        <fullName evidence="10">MFS family permease</fullName>
    </submittedName>
</protein>
<feature type="transmembrane region" description="Helical" evidence="8">
    <location>
        <begin position="16"/>
        <end position="37"/>
    </location>
</feature>
<proteinExistence type="predicted"/>
<evidence type="ECO:0000256" key="8">
    <source>
        <dbReference type="SAM" id="Phobius"/>
    </source>
</evidence>
<keyword evidence="11" id="KW-1185">Reference proteome</keyword>
<feature type="domain" description="Major facilitator superfamily (MFS) profile" evidence="9">
    <location>
        <begin position="1"/>
        <end position="391"/>
    </location>
</feature>
<reference evidence="10 11" key="1">
    <citation type="submission" date="2020-08" db="EMBL/GenBank/DDBJ databases">
        <title>Sequencing the genomes of 1000 actinobacteria strains.</title>
        <authorList>
            <person name="Klenk H.-P."/>
        </authorList>
    </citation>
    <scope>NUCLEOTIDE SEQUENCE [LARGE SCALE GENOMIC DNA]</scope>
    <source>
        <strain evidence="10 11">DSM 23040</strain>
    </source>
</reference>
<evidence type="ECO:0000313" key="10">
    <source>
        <dbReference type="EMBL" id="MBB3023535.1"/>
    </source>
</evidence>
<gene>
    <name evidence="10" type="ORF">FHX50_001832</name>
</gene>
<dbReference type="InterPro" id="IPR011701">
    <property type="entry name" value="MFS"/>
</dbReference>
<dbReference type="EMBL" id="JACHWP010000006">
    <property type="protein sequence ID" value="MBB3023535.1"/>
    <property type="molecule type" value="Genomic_DNA"/>
</dbReference>
<feature type="transmembrane region" description="Helical" evidence="8">
    <location>
        <begin position="149"/>
        <end position="168"/>
    </location>
</feature>
<feature type="transmembrane region" description="Helical" evidence="8">
    <location>
        <begin position="338"/>
        <end position="359"/>
    </location>
</feature>
<dbReference type="InterPro" id="IPR020846">
    <property type="entry name" value="MFS_dom"/>
</dbReference>
<dbReference type="PROSITE" id="PS50850">
    <property type="entry name" value="MFS"/>
    <property type="match status" value="1"/>
</dbReference>
<sequence>MFGTLFFEPAGEGLKHVLALLTIGLSFLFRPFGAFLTGHFGDKIGRRPMLVITLLLMGIATTCVGLLPTYATIGIAAPIILMFLRVLQGMAAGGEWGGAVLMSVEHAGPGQRGRFGMYPQLGVPAGMLLASGALALMTTIAPGDAFLSWGWRVPFLASFLLIAVGMYIRSQVSESPVFEHMRETAQRETQPIAVLMKSHWKLVLTAALVFVGNSAVGYMVTGGFVQGLASRPQSDGGLGYNPTHVQLAVLVAAVVWMVFTFIAGILSDRIGRRPAYLIGYALLAAAVIPLFLFVDMGVIGVLIGCCLLSVVLGFTYGPQSAWYAETFPASVRFSGVSISYAIAAILGGAFAPSIAQTLLQQTGTTWAIVGYLLVTIAVATTGALLLRDRPGSPLDAEFEESGEWETWKPAPRPATA</sequence>
<organism evidence="10 11">
    <name type="scientific">Helcobacillus massiliensis</name>
    <dbReference type="NCBI Taxonomy" id="521392"/>
    <lineage>
        <taxon>Bacteria</taxon>
        <taxon>Bacillati</taxon>
        <taxon>Actinomycetota</taxon>
        <taxon>Actinomycetes</taxon>
        <taxon>Micrococcales</taxon>
        <taxon>Dermabacteraceae</taxon>
        <taxon>Helcobacillus</taxon>
    </lineage>
</organism>
<evidence type="ECO:0000256" key="3">
    <source>
        <dbReference type="ARBA" id="ARBA00022475"/>
    </source>
</evidence>
<dbReference type="PROSITE" id="PS00216">
    <property type="entry name" value="SUGAR_TRANSPORT_1"/>
    <property type="match status" value="1"/>
</dbReference>
<evidence type="ECO:0000256" key="4">
    <source>
        <dbReference type="ARBA" id="ARBA00022692"/>
    </source>
</evidence>
<evidence type="ECO:0000256" key="6">
    <source>
        <dbReference type="ARBA" id="ARBA00023136"/>
    </source>
</evidence>
<dbReference type="GO" id="GO:0022857">
    <property type="term" value="F:transmembrane transporter activity"/>
    <property type="evidence" value="ECO:0007669"/>
    <property type="project" value="InterPro"/>
</dbReference>
<feature type="transmembrane region" description="Helical" evidence="8">
    <location>
        <begin position="121"/>
        <end position="143"/>
    </location>
</feature>
<feature type="transmembrane region" description="Helical" evidence="8">
    <location>
        <begin position="298"/>
        <end position="317"/>
    </location>
</feature>
<dbReference type="GO" id="GO:0005886">
    <property type="term" value="C:plasma membrane"/>
    <property type="evidence" value="ECO:0007669"/>
    <property type="project" value="UniProtKB-SubCell"/>
</dbReference>
<feature type="region of interest" description="Disordered" evidence="7">
    <location>
        <begin position="396"/>
        <end position="416"/>
    </location>
</feature>
<name>A0A839QUX9_9MICO</name>
<evidence type="ECO:0000256" key="5">
    <source>
        <dbReference type="ARBA" id="ARBA00022989"/>
    </source>
</evidence>
<keyword evidence="2" id="KW-0813">Transport</keyword>
<dbReference type="RefSeq" id="WP_343064082.1">
    <property type="nucleotide sequence ID" value="NZ_CBCSFZ010000011.1"/>
</dbReference>
<dbReference type="PANTHER" id="PTHR43045">
    <property type="entry name" value="SHIKIMATE TRANSPORTER"/>
    <property type="match status" value="1"/>
</dbReference>
<dbReference type="Pfam" id="PF07690">
    <property type="entry name" value="MFS_1"/>
    <property type="match status" value="1"/>
</dbReference>
<dbReference type="PANTHER" id="PTHR43045:SF1">
    <property type="entry name" value="SHIKIMATE TRANSPORTER"/>
    <property type="match status" value="1"/>
</dbReference>
<accession>A0A839QUX9</accession>
<dbReference type="SUPFAM" id="SSF103473">
    <property type="entry name" value="MFS general substrate transporter"/>
    <property type="match status" value="1"/>
</dbReference>
<evidence type="ECO:0000256" key="2">
    <source>
        <dbReference type="ARBA" id="ARBA00022448"/>
    </source>
</evidence>
<feature type="transmembrane region" description="Helical" evidence="8">
    <location>
        <begin position="274"/>
        <end position="292"/>
    </location>
</feature>
<feature type="transmembrane region" description="Helical" evidence="8">
    <location>
        <begin position="49"/>
        <end position="67"/>
    </location>
</feature>
<feature type="transmembrane region" description="Helical" evidence="8">
    <location>
        <begin position="365"/>
        <end position="386"/>
    </location>
</feature>